<gene>
    <name evidence="1" type="ORF">GCM10007391_23990</name>
</gene>
<dbReference type="RefSeq" id="WP_189406721.1">
    <property type="nucleotide sequence ID" value="NZ_BMXP01000006.1"/>
</dbReference>
<comment type="caution">
    <text evidence="1">The sequence shown here is derived from an EMBL/GenBank/DDBJ whole genome shotgun (WGS) entry which is preliminary data.</text>
</comment>
<reference evidence="1" key="1">
    <citation type="journal article" date="2014" name="Int. J. Syst. Evol. Microbiol.">
        <title>Complete genome sequence of Corynebacterium casei LMG S-19264T (=DSM 44701T), isolated from a smear-ripened cheese.</title>
        <authorList>
            <consortium name="US DOE Joint Genome Institute (JGI-PGF)"/>
            <person name="Walter F."/>
            <person name="Albersmeier A."/>
            <person name="Kalinowski J."/>
            <person name="Ruckert C."/>
        </authorList>
    </citation>
    <scope>NUCLEOTIDE SEQUENCE</scope>
    <source>
        <strain evidence="1">KCTC 22164</strain>
    </source>
</reference>
<accession>A0A918MZG3</accession>
<reference evidence="1" key="2">
    <citation type="submission" date="2020-09" db="EMBL/GenBank/DDBJ databases">
        <authorList>
            <person name="Sun Q."/>
            <person name="Kim S."/>
        </authorList>
    </citation>
    <scope>NUCLEOTIDE SEQUENCE</scope>
    <source>
        <strain evidence="1">KCTC 22164</strain>
    </source>
</reference>
<dbReference type="AlphaFoldDB" id="A0A918MZG3"/>
<dbReference type="Proteomes" id="UP000631300">
    <property type="component" value="Unassembled WGS sequence"/>
</dbReference>
<protein>
    <submittedName>
        <fullName evidence="1">Uncharacterized protein</fullName>
    </submittedName>
</protein>
<organism evidence="1 2">
    <name type="scientific">Alteromonas halophila</name>
    <dbReference type="NCBI Taxonomy" id="516698"/>
    <lineage>
        <taxon>Bacteria</taxon>
        <taxon>Pseudomonadati</taxon>
        <taxon>Pseudomonadota</taxon>
        <taxon>Gammaproteobacteria</taxon>
        <taxon>Alteromonadales</taxon>
        <taxon>Alteromonadaceae</taxon>
        <taxon>Alteromonas/Salinimonas group</taxon>
        <taxon>Alteromonas</taxon>
    </lineage>
</organism>
<evidence type="ECO:0000313" key="2">
    <source>
        <dbReference type="Proteomes" id="UP000631300"/>
    </source>
</evidence>
<evidence type="ECO:0000313" key="1">
    <source>
        <dbReference type="EMBL" id="GGW89017.1"/>
    </source>
</evidence>
<sequence>MHIINNNIVQLPLPFEGFPSDNEGRDKGWSYLLSDSLAFKKDMAYGIRMQKPDRETVPVWIKKLITAGQCKTIYVENLSLAPSESEMIRQLCSQHAVALVNVNNDGCTPTNNVLAGPW</sequence>
<dbReference type="EMBL" id="BMXP01000006">
    <property type="protein sequence ID" value="GGW89017.1"/>
    <property type="molecule type" value="Genomic_DNA"/>
</dbReference>
<name>A0A918MZG3_9ALTE</name>
<keyword evidence="2" id="KW-1185">Reference proteome</keyword>
<proteinExistence type="predicted"/>